<reference evidence="6" key="1">
    <citation type="submission" date="2018-06" db="EMBL/GenBank/DDBJ databases">
        <authorList>
            <person name="Zhirakovskaya E."/>
        </authorList>
    </citation>
    <scope>NUCLEOTIDE SEQUENCE</scope>
</reference>
<dbReference type="AlphaFoldDB" id="A0A3B0TP47"/>
<evidence type="ECO:0000259" key="5">
    <source>
        <dbReference type="PROSITE" id="PS51063"/>
    </source>
</evidence>
<keyword evidence="1" id="KW-0805">Transcription regulation</keyword>
<feature type="domain" description="HTH crp-type" evidence="5">
    <location>
        <begin position="153"/>
        <end position="222"/>
    </location>
</feature>
<dbReference type="InterPro" id="IPR000595">
    <property type="entry name" value="cNMP-bd_dom"/>
</dbReference>
<dbReference type="InterPro" id="IPR036390">
    <property type="entry name" value="WH_DNA-bd_sf"/>
</dbReference>
<name>A0A3B0TP47_9ZZZZ</name>
<sequence>MSDKKGDKNVPGIHKSTQLFPQLHPEDQVFLNDKKTQLTYSKGENLFKQGAFSPYVMYIIDGLVKVYLQTGHDKQINIRLARAGDFLAFSSIFGETVYNYSAIAVKDSRVCMIDKEGLKHLLLKNPEFALQITSRNSQNERHLFDLIKNISYKQMRGKLASALLYLSTEEFLKEEVFLYLTRQDIADFASVSIESTIKFLKEFEKEGILKLAGKDIEIIDGRKLEEIGRKG</sequence>
<dbReference type="PANTHER" id="PTHR24567">
    <property type="entry name" value="CRP FAMILY TRANSCRIPTIONAL REGULATORY PROTEIN"/>
    <property type="match status" value="1"/>
</dbReference>
<protein>
    <submittedName>
        <fullName evidence="6">Transcriptional regulator, Crp/Fnr family</fullName>
    </submittedName>
</protein>
<dbReference type="Pfam" id="PF00027">
    <property type="entry name" value="cNMP_binding"/>
    <property type="match status" value="1"/>
</dbReference>
<evidence type="ECO:0000256" key="3">
    <source>
        <dbReference type="ARBA" id="ARBA00023163"/>
    </source>
</evidence>
<dbReference type="PROSITE" id="PS50042">
    <property type="entry name" value="CNMP_BINDING_3"/>
    <property type="match status" value="1"/>
</dbReference>
<dbReference type="GO" id="GO:0005829">
    <property type="term" value="C:cytosol"/>
    <property type="evidence" value="ECO:0007669"/>
    <property type="project" value="TreeGrafter"/>
</dbReference>
<dbReference type="SUPFAM" id="SSF46785">
    <property type="entry name" value="Winged helix' DNA-binding domain"/>
    <property type="match status" value="1"/>
</dbReference>
<dbReference type="InterPro" id="IPR050397">
    <property type="entry name" value="Env_Response_Regulators"/>
</dbReference>
<accession>A0A3B0TP47</accession>
<evidence type="ECO:0000256" key="1">
    <source>
        <dbReference type="ARBA" id="ARBA00023015"/>
    </source>
</evidence>
<dbReference type="InterPro" id="IPR012318">
    <property type="entry name" value="HTH_CRP"/>
</dbReference>
<dbReference type="EMBL" id="UOEP01000120">
    <property type="protein sequence ID" value="VAW20421.1"/>
    <property type="molecule type" value="Genomic_DNA"/>
</dbReference>
<dbReference type="Pfam" id="PF13545">
    <property type="entry name" value="HTH_Crp_2"/>
    <property type="match status" value="1"/>
</dbReference>
<dbReference type="CDD" id="cd00038">
    <property type="entry name" value="CAP_ED"/>
    <property type="match status" value="1"/>
</dbReference>
<dbReference type="SMART" id="SM00419">
    <property type="entry name" value="HTH_CRP"/>
    <property type="match status" value="1"/>
</dbReference>
<dbReference type="InterPro" id="IPR018490">
    <property type="entry name" value="cNMP-bd_dom_sf"/>
</dbReference>
<gene>
    <name evidence="6" type="ORF">MNBD_BACTEROID01-2042</name>
</gene>
<evidence type="ECO:0000259" key="4">
    <source>
        <dbReference type="PROSITE" id="PS50042"/>
    </source>
</evidence>
<dbReference type="GO" id="GO:0003700">
    <property type="term" value="F:DNA-binding transcription factor activity"/>
    <property type="evidence" value="ECO:0007669"/>
    <property type="project" value="TreeGrafter"/>
</dbReference>
<dbReference type="InterPro" id="IPR036388">
    <property type="entry name" value="WH-like_DNA-bd_sf"/>
</dbReference>
<keyword evidence="3" id="KW-0804">Transcription</keyword>
<dbReference type="InterPro" id="IPR014710">
    <property type="entry name" value="RmlC-like_jellyroll"/>
</dbReference>
<dbReference type="SMART" id="SM00100">
    <property type="entry name" value="cNMP"/>
    <property type="match status" value="1"/>
</dbReference>
<keyword evidence="2" id="KW-0238">DNA-binding</keyword>
<feature type="domain" description="Cyclic nucleotide-binding" evidence="4">
    <location>
        <begin position="19"/>
        <end position="127"/>
    </location>
</feature>
<organism evidence="6">
    <name type="scientific">hydrothermal vent metagenome</name>
    <dbReference type="NCBI Taxonomy" id="652676"/>
    <lineage>
        <taxon>unclassified sequences</taxon>
        <taxon>metagenomes</taxon>
        <taxon>ecological metagenomes</taxon>
    </lineage>
</organism>
<dbReference type="Gene3D" id="1.10.10.10">
    <property type="entry name" value="Winged helix-like DNA-binding domain superfamily/Winged helix DNA-binding domain"/>
    <property type="match status" value="1"/>
</dbReference>
<dbReference type="PROSITE" id="PS51063">
    <property type="entry name" value="HTH_CRP_2"/>
    <property type="match status" value="1"/>
</dbReference>
<dbReference type="Gene3D" id="2.60.120.10">
    <property type="entry name" value="Jelly Rolls"/>
    <property type="match status" value="1"/>
</dbReference>
<dbReference type="GO" id="GO:0003677">
    <property type="term" value="F:DNA binding"/>
    <property type="evidence" value="ECO:0007669"/>
    <property type="project" value="UniProtKB-KW"/>
</dbReference>
<proteinExistence type="predicted"/>
<dbReference type="SUPFAM" id="SSF51206">
    <property type="entry name" value="cAMP-binding domain-like"/>
    <property type="match status" value="1"/>
</dbReference>
<evidence type="ECO:0000313" key="6">
    <source>
        <dbReference type="EMBL" id="VAW20421.1"/>
    </source>
</evidence>
<dbReference type="PANTHER" id="PTHR24567:SF74">
    <property type="entry name" value="HTH-TYPE TRANSCRIPTIONAL REGULATOR ARCR"/>
    <property type="match status" value="1"/>
</dbReference>
<evidence type="ECO:0000256" key="2">
    <source>
        <dbReference type="ARBA" id="ARBA00023125"/>
    </source>
</evidence>